<dbReference type="Pfam" id="PF12627">
    <property type="entry name" value="PolyA_pol_RNAbd"/>
    <property type="match status" value="1"/>
</dbReference>
<reference evidence="12" key="1">
    <citation type="journal article" date="2021" name="Proc. Natl. Acad. Sci. U.S.A.">
        <title>A Catalog of Tens of Thousands of Viruses from Human Metagenomes Reveals Hidden Associations with Chronic Diseases.</title>
        <authorList>
            <person name="Tisza M.J."/>
            <person name="Buck C.B."/>
        </authorList>
    </citation>
    <scope>NUCLEOTIDE SEQUENCE</scope>
    <source>
        <strain evidence="12">CtE6L85</strain>
    </source>
</reference>
<keyword evidence="8" id="KW-0694">RNA-binding</keyword>
<evidence type="ECO:0000313" key="12">
    <source>
        <dbReference type="EMBL" id="DAE21312.1"/>
    </source>
</evidence>
<dbReference type="SUPFAM" id="SSF81891">
    <property type="entry name" value="Poly A polymerase C-terminal region-like"/>
    <property type="match status" value="1"/>
</dbReference>
<dbReference type="PANTHER" id="PTHR46173:SF1">
    <property type="entry name" value="CCA TRNA NUCLEOTIDYLTRANSFERASE 1, MITOCHONDRIAL"/>
    <property type="match status" value="1"/>
</dbReference>
<sequence length="449" mass="50530">MHKISIPSGAKAIVLGLRYENHEAYVVGGCVRDSLLGKEPKDWDICTSATPQEVKEHLNRCSVRTIDTGLKHGTITADMERAGKYEITTFRIDGDYSDNRRPDSVTFTESIYQDLSRRDFTINAMAYNSAGLIDPFHGVDDLKNGIIRCVGNPNDRFSEDALRILRALRFASVYGFSIEKNTAQAIHDNAWRLTNIAAERIHSELCKLLLGNGVLPVLLDYPDVIATIIPEMKPCIGFDQNNKYHQYTIYDHIAHAVSNYTGTDIAVKVALLLHDIGKPCCYTEDENGGHFHGHGNYSYDISKVVLERLRFDTTTKQEVLDLVLYHDTVIEPTTKTVRRWLCKIGERRFSQLLDVRMADIKAHAEGTQESRIERCVALGVLMAEILEQEKCFSLKDLAINGKDIISLGVPQGKQIGAILHELLEEVILDTLPNEHDVLLRKAVELIERT</sequence>
<evidence type="ECO:0000256" key="8">
    <source>
        <dbReference type="ARBA" id="ARBA00022884"/>
    </source>
</evidence>
<dbReference type="EMBL" id="BK015711">
    <property type="protein sequence ID" value="DAE21312.1"/>
    <property type="molecule type" value="Genomic_DNA"/>
</dbReference>
<dbReference type="GO" id="GO:0000049">
    <property type="term" value="F:tRNA binding"/>
    <property type="evidence" value="ECO:0007669"/>
    <property type="project" value="TreeGrafter"/>
</dbReference>
<organism evidence="12">
    <name type="scientific">Siphoviridae sp. ctE6L85</name>
    <dbReference type="NCBI Taxonomy" id="2826202"/>
    <lineage>
        <taxon>Viruses</taxon>
        <taxon>Duplodnaviria</taxon>
        <taxon>Heunggongvirae</taxon>
        <taxon>Uroviricota</taxon>
        <taxon>Caudoviricetes</taxon>
    </lineage>
</organism>
<evidence type="ECO:0000259" key="11">
    <source>
        <dbReference type="Pfam" id="PF13735"/>
    </source>
</evidence>
<name>A0A8S5QQF4_9CAUD</name>
<dbReference type="InterPro" id="IPR050264">
    <property type="entry name" value="Bact_CCA-adding_enz_type3_sf"/>
</dbReference>
<dbReference type="SUPFAM" id="SSF81301">
    <property type="entry name" value="Nucleotidyltransferase"/>
    <property type="match status" value="1"/>
</dbReference>
<evidence type="ECO:0000256" key="6">
    <source>
        <dbReference type="ARBA" id="ARBA00022741"/>
    </source>
</evidence>
<evidence type="ECO:0000256" key="2">
    <source>
        <dbReference type="ARBA" id="ARBA00022679"/>
    </source>
</evidence>
<evidence type="ECO:0000256" key="1">
    <source>
        <dbReference type="ARBA" id="ARBA00001946"/>
    </source>
</evidence>
<evidence type="ECO:0000259" key="10">
    <source>
        <dbReference type="Pfam" id="PF12627"/>
    </source>
</evidence>
<evidence type="ECO:0000259" key="9">
    <source>
        <dbReference type="Pfam" id="PF01743"/>
    </source>
</evidence>
<dbReference type="InterPro" id="IPR032810">
    <property type="entry name" value="CCA-adding_enz_C"/>
</dbReference>
<dbReference type="PANTHER" id="PTHR46173">
    <property type="entry name" value="CCA TRNA NUCLEOTIDYLTRANSFERASE 1, MITOCHONDRIAL"/>
    <property type="match status" value="1"/>
</dbReference>
<dbReference type="GO" id="GO:0008033">
    <property type="term" value="P:tRNA processing"/>
    <property type="evidence" value="ECO:0007669"/>
    <property type="project" value="UniProtKB-KW"/>
</dbReference>
<dbReference type="CDD" id="cd05398">
    <property type="entry name" value="NT_ClassII-CCAase"/>
    <property type="match status" value="1"/>
</dbReference>
<dbReference type="Gene3D" id="1.10.246.80">
    <property type="match status" value="1"/>
</dbReference>
<dbReference type="GO" id="GO:0016779">
    <property type="term" value="F:nucleotidyltransferase activity"/>
    <property type="evidence" value="ECO:0007669"/>
    <property type="project" value="UniProtKB-KW"/>
</dbReference>
<dbReference type="GO" id="GO:0000166">
    <property type="term" value="F:nucleotide binding"/>
    <property type="evidence" value="ECO:0007669"/>
    <property type="project" value="UniProtKB-KW"/>
</dbReference>
<keyword evidence="2" id="KW-0808">Transferase</keyword>
<evidence type="ECO:0000256" key="4">
    <source>
        <dbReference type="ARBA" id="ARBA00022695"/>
    </source>
</evidence>
<evidence type="ECO:0000256" key="7">
    <source>
        <dbReference type="ARBA" id="ARBA00022842"/>
    </source>
</evidence>
<keyword evidence="5" id="KW-0479">Metal-binding</keyword>
<feature type="domain" description="Poly A polymerase head" evidence="9">
    <location>
        <begin position="24"/>
        <end position="148"/>
    </location>
</feature>
<keyword evidence="3" id="KW-0819">tRNA processing</keyword>
<dbReference type="Pfam" id="PF13735">
    <property type="entry name" value="tRNA_NucTran2_2"/>
    <property type="match status" value="1"/>
</dbReference>
<keyword evidence="4" id="KW-0548">Nucleotidyltransferase</keyword>
<dbReference type="InterPro" id="IPR043519">
    <property type="entry name" value="NT_sf"/>
</dbReference>
<accession>A0A8S5QQF4</accession>
<dbReference type="Gene3D" id="3.30.460.10">
    <property type="entry name" value="Beta Polymerase, domain 2"/>
    <property type="match status" value="1"/>
</dbReference>
<protein>
    <submittedName>
        <fullName evidence="12">Nucleotidyltransferase</fullName>
    </submittedName>
</protein>
<dbReference type="InterPro" id="IPR002646">
    <property type="entry name" value="PolA_pol_head_dom"/>
</dbReference>
<dbReference type="InterPro" id="IPR032828">
    <property type="entry name" value="PolyA_RNA-bd"/>
</dbReference>
<proteinExistence type="predicted"/>
<evidence type="ECO:0000256" key="3">
    <source>
        <dbReference type="ARBA" id="ARBA00022694"/>
    </source>
</evidence>
<dbReference type="GO" id="GO:0046872">
    <property type="term" value="F:metal ion binding"/>
    <property type="evidence" value="ECO:0007669"/>
    <property type="project" value="UniProtKB-KW"/>
</dbReference>
<keyword evidence="7" id="KW-0460">Magnesium</keyword>
<dbReference type="Gene3D" id="1.10.3090.10">
    <property type="entry name" value="cca-adding enzyme, domain 2"/>
    <property type="match status" value="1"/>
</dbReference>
<dbReference type="Pfam" id="PF01743">
    <property type="entry name" value="PolyA_pol"/>
    <property type="match status" value="1"/>
</dbReference>
<feature type="domain" description="tRNA nucleotidyltransferase/poly(A) polymerase RNA and SrmB- binding" evidence="10">
    <location>
        <begin position="175"/>
        <end position="212"/>
    </location>
</feature>
<evidence type="ECO:0000256" key="5">
    <source>
        <dbReference type="ARBA" id="ARBA00022723"/>
    </source>
</evidence>
<comment type="cofactor">
    <cofactor evidence="1">
        <name>Mg(2+)</name>
        <dbReference type="ChEBI" id="CHEBI:18420"/>
    </cofactor>
</comment>
<keyword evidence="6" id="KW-0547">Nucleotide-binding</keyword>
<feature type="domain" description="CCA-adding enzyme C-terminal" evidence="11">
    <location>
        <begin position="305"/>
        <end position="441"/>
    </location>
</feature>